<protein>
    <submittedName>
        <fullName evidence="1">Uncharacterized protein</fullName>
    </submittedName>
</protein>
<gene>
    <name evidence="1" type="ORF">FC15_GL000083</name>
</gene>
<dbReference type="EMBL" id="AZFX01000064">
    <property type="protein sequence ID" value="KRM08957.1"/>
    <property type="molecule type" value="Genomic_DNA"/>
</dbReference>
<reference evidence="1 2" key="1">
    <citation type="journal article" date="2015" name="Genome Announc.">
        <title>Expanding the biotechnology potential of lactobacilli through comparative genomics of 213 strains and associated genera.</title>
        <authorList>
            <person name="Sun Z."/>
            <person name="Harris H.M."/>
            <person name="McCann A."/>
            <person name="Guo C."/>
            <person name="Argimon S."/>
            <person name="Zhang W."/>
            <person name="Yang X."/>
            <person name="Jeffery I.B."/>
            <person name="Cooney J.C."/>
            <person name="Kagawa T.F."/>
            <person name="Liu W."/>
            <person name="Song Y."/>
            <person name="Salvetti E."/>
            <person name="Wrobel A."/>
            <person name="Rasinkangas P."/>
            <person name="Parkhill J."/>
            <person name="Rea M.C."/>
            <person name="O'Sullivan O."/>
            <person name="Ritari J."/>
            <person name="Douillard F.P."/>
            <person name="Paul Ross R."/>
            <person name="Yang R."/>
            <person name="Briner A.E."/>
            <person name="Felis G.E."/>
            <person name="de Vos W.M."/>
            <person name="Barrangou R."/>
            <person name="Klaenhammer T.R."/>
            <person name="Caufield P.W."/>
            <person name="Cui Y."/>
            <person name="Zhang H."/>
            <person name="O'Toole P.W."/>
        </authorList>
    </citation>
    <scope>NUCLEOTIDE SEQUENCE [LARGE SCALE GENOMIC DNA]</scope>
    <source>
        <strain evidence="1 2">DSM 17758</strain>
    </source>
</reference>
<organism evidence="1 2">
    <name type="scientific">Lapidilactobacillus concavus DSM 17758</name>
    <dbReference type="NCBI Taxonomy" id="1423735"/>
    <lineage>
        <taxon>Bacteria</taxon>
        <taxon>Bacillati</taxon>
        <taxon>Bacillota</taxon>
        <taxon>Bacilli</taxon>
        <taxon>Lactobacillales</taxon>
        <taxon>Lactobacillaceae</taxon>
        <taxon>Lapidilactobacillus</taxon>
    </lineage>
</organism>
<sequence length="53" mass="6392">MKVIRLSNQSLKDGLSRRAAYDQYQQIWKNKCQLCPTNHLVSWHYEIIKQDDQ</sequence>
<comment type="caution">
    <text evidence="1">The sequence shown here is derived from an EMBL/GenBank/DDBJ whole genome shotgun (WGS) entry which is preliminary data.</text>
</comment>
<dbReference type="AlphaFoldDB" id="A0A0R1VU48"/>
<accession>A0A0R1VU48</accession>
<name>A0A0R1VU48_9LACO</name>
<keyword evidence="2" id="KW-1185">Reference proteome</keyword>
<proteinExistence type="predicted"/>
<dbReference type="PATRIC" id="fig|1423735.3.peg.85"/>
<evidence type="ECO:0000313" key="2">
    <source>
        <dbReference type="Proteomes" id="UP000051315"/>
    </source>
</evidence>
<evidence type="ECO:0000313" key="1">
    <source>
        <dbReference type="EMBL" id="KRM08957.1"/>
    </source>
</evidence>
<dbReference type="Proteomes" id="UP000051315">
    <property type="component" value="Unassembled WGS sequence"/>
</dbReference>